<organism evidence="2 3">
    <name type="scientific">Planctopirus hydrillae</name>
    <dbReference type="NCBI Taxonomy" id="1841610"/>
    <lineage>
        <taxon>Bacteria</taxon>
        <taxon>Pseudomonadati</taxon>
        <taxon>Planctomycetota</taxon>
        <taxon>Planctomycetia</taxon>
        <taxon>Planctomycetales</taxon>
        <taxon>Planctomycetaceae</taxon>
        <taxon>Planctopirus</taxon>
    </lineage>
</organism>
<reference evidence="2 3" key="1">
    <citation type="submission" date="2016-05" db="EMBL/GenBank/DDBJ databases">
        <title>Genomic and physiological characterization of Planctopirus sp. isolated from fresh water lake.</title>
        <authorList>
            <person name="Subhash Y."/>
            <person name="Ramana C."/>
        </authorList>
    </citation>
    <scope>NUCLEOTIDE SEQUENCE [LARGE SCALE GENOMIC DNA]</scope>
    <source>
        <strain evidence="2 3">JC280</strain>
    </source>
</reference>
<evidence type="ECO:0000256" key="1">
    <source>
        <dbReference type="SAM" id="MobiDB-lite"/>
    </source>
</evidence>
<sequence>MIQRFSRGSTQGSRASQNERMIPLTGMPIETLEEPGKPRSIKPINPNHHPVLADQKVETRQ</sequence>
<proteinExistence type="predicted"/>
<dbReference type="EMBL" id="LYDR01000039">
    <property type="protein sequence ID" value="ODA34911.1"/>
    <property type="molecule type" value="Genomic_DNA"/>
</dbReference>
<dbReference type="STRING" id="1841610.A6X21_04515"/>
<evidence type="ECO:0000313" key="3">
    <source>
        <dbReference type="Proteomes" id="UP000094828"/>
    </source>
</evidence>
<dbReference type="Proteomes" id="UP000094828">
    <property type="component" value="Unassembled WGS sequence"/>
</dbReference>
<accession>A0A1C3ENT9</accession>
<protein>
    <submittedName>
        <fullName evidence="2">Uncharacterized protein</fullName>
    </submittedName>
</protein>
<name>A0A1C3ENT9_9PLAN</name>
<gene>
    <name evidence="2" type="ORF">A6X21_04515</name>
</gene>
<feature type="region of interest" description="Disordered" evidence="1">
    <location>
        <begin position="1"/>
        <end position="61"/>
    </location>
</feature>
<keyword evidence="3" id="KW-1185">Reference proteome</keyword>
<dbReference type="AlphaFoldDB" id="A0A1C3ENT9"/>
<evidence type="ECO:0000313" key="2">
    <source>
        <dbReference type="EMBL" id="ODA34911.1"/>
    </source>
</evidence>
<comment type="caution">
    <text evidence="2">The sequence shown here is derived from an EMBL/GenBank/DDBJ whole genome shotgun (WGS) entry which is preliminary data.</text>
</comment>
<feature type="compositionally biased region" description="Polar residues" evidence="1">
    <location>
        <begin position="1"/>
        <end position="19"/>
    </location>
</feature>